<dbReference type="AlphaFoldDB" id="A0A2S8STS0"/>
<dbReference type="SUPFAM" id="SSF52172">
    <property type="entry name" value="CheY-like"/>
    <property type="match status" value="1"/>
</dbReference>
<dbReference type="Pfam" id="PF00072">
    <property type="entry name" value="Response_reg"/>
    <property type="match status" value="1"/>
</dbReference>
<feature type="modified residue" description="4-aspartylphosphate" evidence="3">
    <location>
        <position position="77"/>
    </location>
</feature>
<evidence type="ECO:0000259" key="5">
    <source>
        <dbReference type="PROSITE" id="PS50110"/>
    </source>
</evidence>
<evidence type="ECO:0000256" key="4">
    <source>
        <dbReference type="SAM" id="Coils"/>
    </source>
</evidence>
<gene>
    <name evidence="6" type="ORF">B1R32_10634</name>
</gene>
<evidence type="ECO:0000256" key="3">
    <source>
        <dbReference type="PROSITE-ProRule" id="PRU00169"/>
    </source>
</evidence>
<dbReference type="PANTHER" id="PTHR44591">
    <property type="entry name" value="STRESS RESPONSE REGULATOR PROTEIN 1"/>
    <property type="match status" value="1"/>
</dbReference>
<dbReference type="GO" id="GO:0000160">
    <property type="term" value="P:phosphorelay signal transduction system"/>
    <property type="evidence" value="ECO:0007669"/>
    <property type="project" value="UniProtKB-KW"/>
</dbReference>
<sequence>MASKESVIAPRPAPTRIDILIAEDSPTQALKLQHILASRGYGVQLARNGQEALDYLLDLRKDPQVWQNFRPTMVISDIIMPNMTGCELCHHIKMDEELRQLPVILLTSLSDSREALRGLYSGADNLISKPYEAAFLLARIDDIMATLQQTGGTGSQKMLPITMDGQKYLVSGERLGSINSILTTYEMAVLKNTQLEAAQETIAQQAAELAEARRLIAQQSAEIAEFHKK</sequence>
<dbReference type="EMBL" id="NIGF01000006">
    <property type="protein sequence ID" value="PQV64190.1"/>
    <property type="molecule type" value="Genomic_DNA"/>
</dbReference>
<feature type="coiled-coil region" evidence="4">
    <location>
        <begin position="195"/>
        <end position="229"/>
    </location>
</feature>
<evidence type="ECO:0000313" key="6">
    <source>
        <dbReference type="EMBL" id="PQV64190.1"/>
    </source>
</evidence>
<name>A0A2S8STS0_9BACT</name>
<dbReference type="PROSITE" id="PS50110">
    <property type="entry name" value="RESPONSE_REGULATORY"/>
    <property type="match status" value="1"/>
</dbReference>
<dbReference type="InParanoid" id="A0A2S8STS0"/>
<comment type="caution">
    <text evidence="6">The sequence shown here is derived from an EMBL/GenBank/DDBJ whole genome shotgun (WGS) entry which is preliminary data.</text>
</comment>
<dbReference type="InterPro" id="IPR001789">
    <property type="entry name" value="Sig_transdc_resp-reg_receiver"/>
</dbReference>
<evidence type="ECO:0000256" key="1">
    <source>
        <dbReference type="ARBA" id="ARBA00022553"/>
    </source>
</evidence>
<evidence type="ECO:0000313" key="7">
    <source>
        <dbReference type="Proteomes" id="UP000237684"/>
    </source>
</evidence>
<dbReference type="PANTHER" id="PTHR44591:SF14">
    <property type="entry name" value="PROTEIN PILG"/>
    <property type="match status" value="1"/>
</dbReference>
<reference evidence="6 7" key="1">
    <citation type="journal article" date="2018" name="Syst. Appl. Microbiol.">
        <title>Abditibacterium utsteinense sp. nov., the first cultivated member of candidate phylum FBP, isolated from ice-free Antarctic soil samples.</title>
        <authorList>
            <person name="Tahon G."/>
            <person name="Tytgat B."/>
            <person name="Lebbe L."/>
            <person name="Carlier A."/>
            <person name="Willems A."/>
        </authorList>
    </citation>
    <scope>NUCLEOTIDE SEQUENCE [LARGE SCALE GENOMIC DNA]</scope>
    <source>
        <strain evidence="6 7">LMG 29911</strain>
    </source>
</reference>
<keyword evidence="4" id="KW-0175">Coiled coil</keyword>
<dbReference type="Proteomes" id="UP000237684">
    <property type="component" value="Unassembled WGS sequence"/>
</dbReference>
<dbReference type="SMART" id="SM00448">
    <property type="entry name" value="REC"/>
    <property type="match status" value="1"/>
</dbReference>
<dbReference type="RefSeq" id="WP_105483333.1">
    <property type="nucleotide sequence ID" value="NZ_NIGF01000006.1"/>
</dbReference>
<keyword evidence="7" id="KW-1185">Reference proteome</keyword>
<evidence type="ECO:0000256" key="2">
    <source>
        <dbReference type="ARBA" id="ARBA00023012"/>
    </source>
</evidence>
<organism evidence="6 7">
    <name type="scientific">Abditibacterium utsteinense</name>
    <dbReference type="NCBI Taxonomy" id="1960156"/>
    <lineage>
        <taxon>Bacteria</taxon>
        <taxon>Pseudomonadati</taxon>
        <taxon>Abditibacteriota</taxon>
        <taxon>Abditibacteriia</taxon>
        <taxon>Abditibacteriales</taxon>
        <taxon>Abditibacteriaceae</taxon>
        <taxon>Abditibacterium</taxon>
    </lineage>
</organism>
<protein>
    <submittedName>
        <fullName evidence="6">Response regulator receiver domain-containing protein</fullName>
    </submittedName>
</protein>
<dbReference type="OrthoDB" id="9790791at2"/>
<feature type="domain" description="Response regulatory" evidence="5">
    <location>
        <begin position="18"/>
        <end position="144"/>
    </location>
</feature>
<dbReference type="InterPro" id="IPR011006">
    <property type="entry name" value="CheY-like_superfamily"/>
</dbReference>
<keyword evidence="1 3" id="KW-0597">Phosphoprotein</keyword>
<keyword evidence="2" id="KW-0902">Two-component regulatory system</keyword>
<accession>A0A2S8STS0</accession>
<dbReference type="InterPro" id="IPR050595">
    <property type="entry name" value="Bact_response_regulator"/>
</dbReference>
<proteinExistence type="predicted"/>
<dbReference type="Gene3D" id="3.40.50.2300">
    <property type="match status" value="1"/>
</dbReference>